<evidence type="ECO:0000256" key="2">
    <source>
        <dbReference type="ARBA" id="ARBA00022741"/>
    </source>
</evidence>
<dbReference type="PROSITE" id="PS51720">
    <property type="entry name" value="G_AIG1"/>
    <property type="match status" value="1"/>
</dbReference>
<feature type="transmembrane region" description="Helical" evidence="6">
    <location>
        <begin position="346"/>
        <end position="367"/>
    </location>
</feature>
<keyword evidence="2" id="KW-0547">Nucleotide-binding</keyword>
<dbReference type="OrthoDB" id="10061751at2759"/>
<accession>A0A210R3E3</accession>
<organism evidence="8 9">
    <name type="scientific">Mizuhopecten yessoensis</name>
    <name type="common">Japanese scallop</name>
    <name type="synonym">Patinopecten yessoensis</name>
    <dbReference type="NCBI Taxonomy" id="6573"/>
    <lineage>
        <taxon>Eukaryota</taxon>
        <taxon>Metazoa</taxon>
        <taxon>Spiralia</taxon>
        <taxon>Lophotrochozoa</taxon>
        <taxon>Mollusca</taxon>
        <taxon>Bivalvia</taxon>
        <taxon>Autobranchia</taxon>
        <taxon>Pteriomorphia</taxon>
        <taxon>Pectinida</taxon>
        <taxon>Pectinoidea</taxon>
        <taxon>Pectinidae</taxon>
        <taxon>Mizuhopecten</taxon>
    </lineage>
</organism>
<dbReference type="EMBL" id="NEDP02000660">
    <property type="protein sequence ID" value="OWF55456.1"/>
    <property type="molecule type" value="Genomic_DNA"/>
</dbReference>
<dbReference type="Proteomes" id="UP000242188">
    <property type="component" value="Unassembled WGS sequence"/>
</dbReference>
<feature type="coiled-coil region" evidence="4">
    <location>
        <begin position="279"/>
        <end position="313"/>
    </location>
</feature>
<dbReference type="AlphaFoldDB" id="A0A210R3E3"/>
<keyword evidence="3" id="KW-0342">GTP-binding</keyword>
<keyword evidence="4" id="KW-0175">Coiled coil</keyword>
<evidence type="ECO:0000256" key="6">
    <source>
        <dbReference type="SAM" id="Phobius"/>
    </source>
</evidence>
<comment type="similarity">
    <text evidence="1">Belongs to the TRAFAC class TrmE-Era-EngA-EngB-Septin-like GTPase superfamily. AIG1/Toc34/Toc159-like paraseptin GTPase family. IAN subfamily.</text>
</comment>
<evidence type="ECO:0000259" key="7">
    <source>
        <dbReference type="PROSITE" id="PS51720"/>
    </source>
</evidence>
<dbReference type="InterPro" id="IPR006703">
    <property type="entry name" value="G_AIG1"/>
</dbReference>
<dbReference type="PANTHER" id="PTHR10903">
    <property type="entry name" value="GTPASE, IMAP FAMILY MEMBER-RELATED"/>
    <property type="match status" value="1"/>
</dbReference>
<dbReference type="STRING" id="6573.A0A210R3E3"/>
<keyword evidence="9" id="KW-1185">Reference proteome</keyword>
<dbReference type="InterPro" id="IPR027417">
    <property type="entry name" value="P-loop_NTPase"/>
</dbReference>
<reference evidence="8 9" key="1">
    <citation type="journal article" date="2017" name="Nat. Ecol. Evol.">
        <title>Scallop genome provides insights into evolution of bilaterian karyotype and development.</title>
        <authorList>
            <person name="Wang S."/>
            <person name="Zhang J."/>
            <person name="Jiao W."/>
            <person name="Li J."/>
            <person name="Xun X."/>
            <person name="Sun Y."/>
            <person name="Guo X."/>
            <person name="Huan P."/>
            <person name="Dong B."/>
            <person name="Zhang L."/>
            <person name="Hu X."/>
            <person name="Sun X."/>
            <person name="Wang J."/>
            <person name="Zhao C."/>
            <person name="Wang Y."/>
            <person name="Wang D."/>
            <person name="Huang X."/>
            <person name="Wang R."/>
            <person name="Lv J."/>
            <person name="Li Y."/>
            <person name="Zhang Z."/>
            <person name="Liu B."/>
            <person name="Lu W."/>
            <person name="Hui Y."/>
            <person name="Liang J."/>
            <person name="Zhou Z."/>
            <person name="Hou R."/>
            <person name="Li X."/>
            <person name="Liu Y."/>
            <person name="Li H."/>
            <person name="Ning X."/>
            <person name="Lin Y."/>
            <person name="Zhao L."/>
            <person name="Xing Q."/>
            <person name="Dou J."/>
            <person name="Li Y."/>
            <person name="Mao J."/>
            <person name="Guo H."/>
            <person name="Dou H."/>
            <person name="Li T."/>
            <person name="Mu C."/>
            <person name="Jiang W."/>
            <person name="Fu Q."/>
            <person name="Fu X."/>
            <person name="Miao Y."/>
            <person name="Liu J."/>
            <person name="Yu Q."/>
            <person name="Li R."/>
            <person name="Liao H."/>
            <person name="Li X."/>
            <person name="Kong Y."/>
            <person name="Jiang Z."/>
            <person name="Chourrout D."/>
            <person name="Li R."/>
            <person name="Bao Z."/>
        </authorList>
    </citation>
    <scope>NUCLEOTIDE SEQUENCE [LARGE SCALE GENOMIC DNA]</scope>
    <source>
        <strain evidence="8 9">PY_sf001</strain>
    </source>
</reference>
<dbReference type="FunFam" id="3.40.50.300:FF:000366">
    <property type="entry name" value="GTPase, IMAP family member 2"/>
    <property type="match status" value="1"/>
</dbReference>
<protein>
    <submittedName>
        <fullName evidence="8">GTPase IMAP family member 4</fullName>
    </submittedName>
</protein>
<dbReference type="InterPro" id="IPR045058">
    <property type="entry name" value="GIMA/IAN/Toc"/>
</dbReference>
<evidence type="ECO:0000256" key="4">
    <source>
        <dbReference type="SAM" id="Coils"/>
    </source>
</evidence>
<sequence length="370" mass="41166">MATNEKWEPPRYQVVKTEATENQTSDTIAASGFGVGSQAQDALEPYDRNADPSRKEVSNNGEDISGDLRIVLIGKTGTGKSATGNTLLGENVFKSKGSSKSVTTECTVVQRNRFGKNLVVVDTPGFLDTNMSQEELVKQLVSCTCLTYPGVHALLLVLQVEHRYIDEDKRAIELVRELFCEKFVNHTVVVFTGKDTLVADEQTLEDYISKLPEPVRQMIASCKGGFVAISNRGKRDERKQAAENIISMVKEVVKKNGGESQYYSTALSVEISKMVAENMEEILKANVKVNEKIRLVEQEMERLSGEDQRIQKRREEFKRTIGDYRKELIDGATARKKAGEKTQKKWFGSISAAATGTIIGIISFLILQKK</sequence>
<evidence type="ECO:0000313" key="9">
    <source>
        <dbReference type="Proteomes" id="UP000242188"/>
    </source>
</evidence>
<dbReference type="SUPFAM" id="SSF52540">
    <property type="entry name" value="P-loop containing nucleoside triphosphate hydrolases"/>
    <property type="match status" value="1"/>
</dbReference>
<evidence type="ECO:0000256" key="3">
    <source>
        <dbReference type="ARBA" id="ARBA00023134"/>
    </source>
</evidence>
<comment type="caution">
    <text evidence="8">The sequence shown here is derived from an EMBL/GenBank/DDBJ whole genome shotgun (WGS) entry which is preliminary data.</text>
</comment>
<dbReference type="GO" id="GO:0005525">
    <property type="term" value="F:GTP binding"/>
    <property type="evidence" value="ECO:0007669"/>
    <property type="project" value="UniProtKB-KW"/>
</dbReference>
<dbReference type="Pfam" id="PF04548">
    <property type="entry name" value="AIG1"/>
    <property type="match status" value="1"/>
</dbReference>
<evidence type="ECO:0000313" key="8">
    <source>
        <dbReference type="EMBL" id="OWF55456.1"/>
    </source>
</evidence>
<proteinExistence type="inferred from homology"/>
<feature type="region of interest" description="Disordered" evidence="5">
    <location>
        <begin position="18"/>
        <end position="62"/>
    </location>
</feature>
<dbReference type="PANTHER" id="PTHR10903:SF184">
    <property type="entry name" value="GTP-BINDING PROTEIN A"/>
    <property type="match status" value="1"/>
</dbReference>
<keyword evidence="6" id="KW-0812">Transmembrane</keyword>
<feature type="domain" description="AIG1-type G" evidence="7">
    <location>
        <begin position="65"/>
        <end position="272"/>
    </location>
</feature>
<keyword evidence="6" id="KW-0472">Membrane</keyword>
<gene>
    <name evidence="8" type="ORF">KP79_PYT11900</name>
</gene>
<evidence type="ECO:0000256" key="5">
    <source>
        <dbReference type="SAM" id="MobiDB-lite"/>
    </source>
</evidence>
<name>A0A210R3E3_MIZYE</name>
<keyword evidence="6" id="KW-1133">Transmembrane helix</keyword>
<feature type="compositionally biased region" description="Basic and acidic residues" evidence="5">
    <location>
        <begin position="45"/>
        <end position="57"/>
    </location>
</feature>
<dbReference type="Gene3D" id="3.40.50.300">
    <property type="entry name" value="P-loop containing nucleotide triphosphate hydrolases"/>
    <property type="match status" value="1"/>
</dbReference>
<evidence type="ECO:0000256" key="1">
    <source>
        <dbReference type="ARBA" id="ARBA00008535"/>
    </source>
</evidence>